<dbReference type="AlphaFoldDB" id="A0AAE0L7V7"/>
<keyword evidence="3" id="KW-1185">Reference proteome</keyword>
<comment type="caution">
    <text evidence="2">The sequence shown here is derived from an EMBL/GenBank/DDBJ whole genome shotgun (WGS) entry which is preliminary data.</text>
</comment>
<dbReference type="Proteomes" id="UP001190700">
    <property type="component" value="Unassembled WGS sequence"/>
</dbReference>
<feature type="region of interest" description="Disordered" evidence="1">
    <location>
        <begin position="1"/>
        <end position="23"/>
    </location>
</feature>
<reference evidence="2 3" key="1">
    <citation type="journal article" date="2015" name="Genome Biol. Evol.">
        <title>Comparative Genomics of a Bacterivorous Green Alga Reveals Evolutionary Causalities and Consequences of Phago-Mixotrophic Mode of Nutrition.</title>
        <authorList>
            <person name="Burns J.A."/>
            <person name="Paasch A."/>
            <person name="Narechania A."/>
            <person name="Kim E."/>
        </authorList>
    </citation>
    <scope>NUCLEOTIDE SEQUENCE [LARGE SCALE GENOMIC DNA]</scope>
    <source>
        <strain evidence="2 3">PLY_AMNH</strain>
    </source>
</reference>
<dbReference type="EMBL" id="LGRX02007317">
    <property type="protein sequence ID" value="KAK3275283.1"/>
    <property type="molecule type" value="Genomic_DNA"/>
</dbReference>
<proteinExistence type="predicted"/>
<sequence length="149" mass="15281">MLPAVDQPANYSAGYATEDTDDEDIAPAQTPARLWCGVPVPGFGRSFLTTLFVCAPFIVCAAAAPLTASGVGGASEHVCSDDPPVGGAGADYGRGRRGGVIFNRHVDVGATSSFSSTNDSPSAPRPPLLGTMTLLRALDVLYGRVLVAE</sequence>
<evidence type="ECO:0000256" key="1">
    <source>
        <dbReference type="SAM" id="MobiDB-lite"/>
    </source>
</evidence>
<evidence type="ECO:0000313" key="3">
    <source>
        <dbReference type="Proteomes" id="UP001190700"/>
    </source>
</evidence>
<accession>A0AAE0L7V7</accession>
<organism evidence="2 3">
    <name type="scientific">Cymbomonas tetramitiformis</name>
    <dbReference type="NCBI Taxonomy" id="36881"/>
    <lineage>
        <taxon>Eukaryota</taxon>
        <taxon>Viridiplantae</taxon>
        <taxon>Chlorophyta</taxon>
        <taxon>Pyramimonadophyceae</taxon>
        <taxon>Pyramimonadales</taxon>
        <taxon>Pyramimonadaceae</taxon>
        <taxon>Cymbomonas</taxon>
    </lineage>
</organism>
<gene>
    <name evidence="2" type="ORF">CYMTET_16574</name>
</gene>
<evidence type="ECO:0000313" key="2">
    <source>
        <dbReference type="EMBL" id="KAK3275283.1"/>
    </source>
</evidence>
<name>A0AAE0L7V7_9CHLO</name>
<protein>
    <submittedName>
        <fullName evidence="2">Uncharacterized protein</fullName>
    </submittedName>
</protein>